<dbReference type="Pfam" id="PF00905">
    <property type="entry name" value="Transpeptidase"/>
    <property type="match status" value="1"/>
</dbReference>
<dbReference type="PANTHER" id="PTHR30627:SF2">
    <property type="entry name" value="PEPTIDOGLYCAN D,D-TRANSPEPTIDASE MRDA"/>
    <property type="match status" value="1"/>
</dbReference>
<dbReference type="EMBL" id="UASK01000015">
    <property type="protein sequence ID" value="SPX43331.1"/>
    <property type="molecule type" value="Genomic_DNA"/>
</dbReference>
<dbReference type="PANTHER" id="PTHR30627">
    <property type="entry name" value="PEPTIDOGLYCAN D,D-TRANSPEPTIDASE"/>
    <property type="match status" value="1"/>
</dbReference>
<dbReference type="GO" id="GO:0071972">
    <property type="term" value="F:peptidoglycan L,D-transpeptidase activity"/>
    <property type="evidence" value="ECO:0007669"/>
    <property type="project" value="TreeGrafter"/>
</dbReference>
<evidence type="ECO:0000313" key="3">
    <source>
        <dbReference type="Proteomes" id="UP000249936"/>
    </source>
</evidence>
<proteinExistence type="predicted"/>
<dbReference type="InterPro" id="IPR012338">
    <property type="entry name" value="Beta-lactam/transpept-like"/>
</dbReference>
<accession>A0A2X1PPA3</accession>
<protein>
    <submittedName>
        <fullName evidence="2">Transpeptidase involved in peptidoglycan synthesis (Penicillin-binding protein 2)</fullName>
    </submittedName>
</protein>
<feature type="domain" description="Penicillin-binding protein transpeptidase" evidence="1">
    <location>
        <begin position="6"/>
        <end position="114"/>
    </location>
</feature>
<dbReference type="AlphaFoldDB" id="A0A2X1PPA3"/>
<name>A0A2X1PPA3_HAEIF</name>
<dbReference type="SUPFAM" id="SSF56601">
    <property type="entry name" value="beta-lactamase/transpeptidase-like"/>
    <property type="match status" value="1"/>
</dbReference>
<dbReference type="GO" id="GO:0008658">
    <property type="term" value="F:penicillin binding"/>
    <property type="evidence" value="ECO:0007669"/>
    <property type="project" value="InterPro"/>
</dbReference>
<sequence>MIFARPLYSRATQGAYPPASTVKPFIAVAAQTENVITPNTTIFDPGYWVLPNSTKRFRDWKKTGHGDTDLNKAITESSDTYFYQVAYNMGIDRLSNWMKDFGFGMQRGLKFKKKRLPIYQLENGNKNVINALGVPRRYDFGLGLVKVIGRQHHYK</sequence>
<dbReference type="Proteomes" id="UP000249936">
    <property type="component" value="Unassembled WGS sequence"/>
</dbReference>
<evidence type="ECO:0000313" key="2">
    <source>
        <dbReference type="EMBL" id="SPX43331.1"/>
    </source>
</evidence>
<gene>
    <name evidence="2" type="ORF">NCTC11872_02995</name>
</gene>
<organism evidence="2 3">
    <name type="scientific">Haemophilus influenzae</name>
    <dbReference type="NCBI Taxonomy" id="727"/>
    <lineage>
        <taxon>Bacteria</taxon>
        <taxon>Pseudomonadati</taxon>
        <taxon>Pseudomonadota</taxon>
        <taxon>Gammaproteobacteria</taxon>
        <taxon>Pasteurellales</taxon>
        <taxon>Pasteurellaceae</taxon>
        <taxon>Haemophilus</taxon>
    </lineage>
</organism>
<dbReference type="GO" id="GO:0071555">
    <property type="term" value="P:cell wall organization"/>
    <property type="evidence" value="ECO:0007669"/>
    <property type="project" value="TreeGrafter"/>
</dbReference>
<dbReference type="GO" id="GO:0005886">
    <property type="term" value="C:plasma membrane"/>
    <property type="evidence" value="ECO:0007669"/>
    <property type="project" value="TreeGrafter"/>
</dbReference>
<evidence type="ECO:0000259" key="1">
    <source>
        <dbReference type="Pfam" id="PF00905"/>
    </source>
</evidence>
<dbReference type="InterPro" id="IPR050515">
    <property type="entry name" value="Beta-lactam/transpept"/>
</dbReference>
<reference evidence="2 3" key="1">
    <citation type="submission" date="2018-06" db="EMBL/GenBank/DDBJ databases">
        <authorList>
            <consortium name="Pathogen Informatics"/>
            <person name="Doyle S."/>
        </authorList>
    </citation>
    <scope>NUCLEOTIDE SEQUENCE [LARGE SCALE GENOMIC DNA]</scope>
    <source>
        <strain evidence="2 3">NCTC11872</strain>
    </source>
</reference>
<dbReference type="InterPro" id="IPR001460">
    <property type="entry name" value="PCN-bd_Tpept"/>
</dbReference>
<dbReference type="Gene3D" id="3.40.710.10">
    <property type="entry name" value="DD-peptidase/beta-lactamase superfamily"/>
    <property type="match status" value="1"/>
</dbReference>